<dbReference type="InterPro" id="IPR038360">
    <property type="entry name" value="DUF4844_sf"/>
</dbReference>
<dbReference type="AlphaFoldDB" id="A0A5B8VBA2"/>
<gene>
    <name evidence="1" type="ORF">FRZ67_13095</name>
</gene>
<evidence type="ECO:0000313" key="1">
    <source>
        <dbReference type="EMBL" id="QEC68191.1"/>
    </source>
</evidence>
<proteinExistence type="predicted"/>
<evidence type="ECO:0000313" key="2">
    <source>
        <dbReference type="Proteomes" id="UP000321533"/>
    </source>
</evidence>
<keyword evidence="2" id="KW-1185">Reference proteome</keyword>
<dbReference type="Proteomes" id="UP000321533">
    <property type="component" value="Chromosome"/>
</dbReference>
<name>A0A5B8VBA2_9BACT</name>
<dbReference type="OrthoDB" id="893129at2"/>
<dbReference type="Gene3D" id="1.20.1480.40">
    <property type="entry name" value="Uncharacterised protein PF16133, DUF4844"/>
    <property type="match status" value="1"/>
</dbReference>
<dbReference type="RefSeq" id="WP_147189998.1">
    <property type="nucleotide sequence ID" value="NZ_CP042435.1"/>
</dbReference>
<protein>
    <submittedName>
        <fullName evidence="1">DUF4844 domain-containing protein</fullName>
    </submittedName>
</protein>
<organism evidence="1 2">
    <name type="scientific">Panacibacter ginsenosidivorans</name>
    <dbReference type="NCBI Taxonomy" id="1813871"/>
    <lineage>
        <taxon>Bacteria</taxon>
        <taxon>Pseudomonadati</taxon>
        <taxon>Bacteroidota</taxon>
        <taxon>Chitinophagia</taxon>
        <taxon>Chitinophagales</taxon>
        <taxon>Chitinophagaceae</taxon>
        <taxon>Panacibacter</taxon>
    </lineage>
</organism>
<dbReference type="Pfam" id="PF16133">
    <property type="entry name" value="DUF4844"/>
    <property type="match status" value="1"/>
</dbReference>
<dbReference type="KEGG" id="pgin:FRZ67_13095"/>
<dbReference type="InterPro" id="IPR032301">
    <property type="entry name" value="DUF4844"/>
</dbReference>
<dbReference type="EMBL" id="CP042435">
    <property type="protein sequence ID" value="QEC68191.1"/>
    <property type="molecule type" value="Genomic_DNA"/>
</dbReference>
<reference evidence="1 2" key="1">
    <citation type="journal article" date="2016" name="Int. J. Syst. Evol. Microbiol.">
        <title>Panacibacter ginsenosidivorans gen. nov., sp. nov., with ginsenoside converting activity isolated from soil of a ginseng field.</title>
        <authorList>
            <person name="Siddiqi M.Z."/>
            <person name="Muhammad Shafi S."/>
            <person name="Choi K.D."/>
            <person name="Im W.T."/>
        </authorList>
    </citation>
    <scope>NUCLEOTIDE SEQUENCE [LARGE SCALE GENOMIC DNA]</scope>
    <source>
        <strain evidence="1 2">Gsoil1550</strain>
    </source>
</reference>
<accession>A0A5B8VBA2</accession>
<sequence length="163" mass="18903">MQKTIDKLLAFKQRDKFSADAWDKRGLIPSDDELCKKLTVLFNSCTDNLINAVNQNYTEKKLKVILKTELSHFNKFDYDTEEREFICDLFLELATIVNVAFNDALSTWMYGSVLTILLKLSSFFRKSEKVIEKQLQECSNCKTQLETLILKNRKVFLILIGSS</sequence>